<organism evidence="3 4">
    <name type="scientific">Chenopodium quinoa</name>
    <name type="common">Quinoa</name>
    <dbReference type="NCBI Taxonomy" id="63459"/>
    <lineage>
        <taxon>Eukaryota</taxon>
        <taxon>Viridiplantae</taxon>
        <taxon>Streptophyta</taxon>
        <taxon>Embryophyta</taxon>
        <taxon>Tracheophyta</taxon>
        <taxon>Spermatophyta</taxon>
        <taxon>Magnoliopsida</taxon>
        <taxon>eudicotyledons</taxon>
        <taxon>Gunneridae</taxon>
        <taxon>Pentapetalae</taxon>
        <taxon>Caryophyllales</taxon>
        <taxon>Chenopodiaceae</taxon>
        <taxon>Chenopodioideae</taxon>
        <taxon>Atripliceae</taxon>
        <taxon>Chenopodium</taxon>
    </lineage>
</organism>
<dbReference type="PANTHER" id="PTHR10353:SF29">
    <property type="entry name" value="BETA-GLUCOSIDASE 11"/>
    <property type="match status" value="1"/>
</dbReference>
<evidence type="ECO:0000313" key="4">
    <source>
        <dbReference type="Proteomes" id="UP000596660"/>
    </source>
</evidence>
<dbReference type="Pfam" id="PF00232">
    <property type="entry name" value="Glyco_hydro_1"/>
    <property type="match status" value="2"/>
</dbReference>
<reference evidence="3" key="1">
    <citation type="journal article" date="2017" name="Nature">
        <title>The genome of Chenopodium quinoa.</title>
        <authorList>
            <person name="Jarvis D.E."/>
            <person name="Ho Y.S."/>
            <person name="Lightfoot D.J."/>
            <person name="Schmoeckel S.M."/>
            <person name="Li B."/>
            <person name="Borm T.J.A."/>
            <person name="Ohyanagi H."/>
            <person name="Mineta K."/>
            <person name="Michell C.T."/>
            <person name="Saber N."/>
            <person name="Kharbatia N.M."/>
            <person name="Rupper R.R."/>
            <person name="Sharp A.R."/>
            <person name="Dally N."/>
            <person name="Boughton B.A."/>
            <person name="Woo Y.H."/>
            <person name="Gao G."/>
            <person name="Schijlen E.G.W.M."/>
            <person name="Guo X."/>
            <person name="Momin A.A."/>
            <person name="Negrao S."/>
            <person name="Al-Babili S."/>
            <person name="Gehring C."/>
            <person name="Roessner U."/>
            <person name="Jung C."/>
            <person name="Murphy K."/>
            <person name="Arold S.T."/>
            <person name="Gojobori T."/>
            <person name="van der Linden C.G."/>
            <person name="van Loo E.N."/>
            <person name="Jellen E.N."/>
            <person name="Maughan P.J."/>
            <person name="Tester M."/>
        </authorList>
    </citation>
    <scope>NUCLEOTIDE SEQUENCE [LARGE SCALE GENOMIC DNA]</scope>
    <source>
        <strain evidence="3">cv. PI 614886</strain>
    </source>
</reference>
<dbReference type="Gene3D" id="3.20.20.80">
    <property type="entry name" value="Glycosidases"/>
    <property type="match status" value="2"/>
</dbReference>
<dbReference type="OMA" id="QERTAYY"/>
<keyword evidence="4" id="KW-1185">Reference proteome</keyword>
<proteinExistence type="inferred from homology"/>
<dbReference type="EnsemblPlants" id="AUR62033125-RA">
    <property type="protein sequence ID" value="AUR62033125-RA:cds"/>
    <property type="gene ID" value="AUR62033125"/>
</dbReference>
<protein>
    <submittedName>
        <fullName evidence="3">Uncharacterized protein</fullName>
    </submittedName>
</protein>
<dbReference type="InterPro" id="IPR017853">
    <property type="entry name" value="GH"/>
</dbReference>
<comment type="similarity">
    <text evidence="1 2">Belongs to the glycosyl hydrolase 1 family.</text>
</comment>
<dbReference type="PRINTS" id="PR00131">
    <property type="entry name" value="GLHYDRLASE1"/>
</dbReference>
<dbReference type="InterPro" id="IPR001360">
    <property type="entry name" value="Glyco_hydro_1"/>
</dbReference>
<reference evidence="3" key="2">
    <citation type="submission" date="2021-03" db="UniProtKB">
        <authorList>
            <consortium name="EnsemblPlants"/>
        </authorList>
    </citation>
    <scope>IDENTIFICATION</scope>
</reference>
<accession>A0A803MPC4</accession>
<dbReference type="PANTHER" id="PTHR10353">
    <property type="entry name" value="GLYCOSYL HYDROLASE"/>
    <property type="match status" value="1"/>
</dbReference>
<evidence type="ECO:0000256" key="2">
    <source>
        <dbReference type="RuleBase" id="RU003690"/>
    </source>
</evidence>
<dbReference type="Proteomes" id="UP000596660">
    <property type="component" value="Unplaced"/>
</dbReference>
<evidence type="ECO:0000313" key="3">
    <source>
        <dbReference type="EnsemblPlants" id="AUR62033125-RA:cds"/>
    </source>
</evidence>
<dbReference type="GO" id="GO:0005975">
    <property type="term" value="P:carbohydrate metabolic process"/>
    <property type="evidence" value="ECO:0007669"/>
    <property type="project" value="InterPro"/>
</dbReference>
<dbReference type="Gramene" id="AUR62033125-RA">
    <property type="protein sequence ID" value="AUR62033125-RA:cds"/>
    <property type="gene ID" value="AUR62033125"/>
</dbReference>
<name>A0A803MPC4_CHEQI</name>
<sequence>MAETGLDAYRFSISWSRLIPDGRGRVNPKGLEYYNNLINELINRGIKPHVTLMHLDTPQALEEEYGGFINARIIEDFTAYDNVCFREFGDRVLNWTTINEANVFVLGGYDNGVSPPGRCSNPFGLYCTKGDSTTEPYLAAHNILLAHASAVSLYKEKYQTTFPNIPWALEGLLEYFKDVYNNPPIYIYENGQVTEHRTTVYDLSRVEYLQTHIGGVLDAVRNGSNTKGYFVWSFVDLFEVLYGYKYSFGLYYVDFHDPKRTTYAKLSQRWYSAFLNGKNVTVNDEGNQPRKRSTILGTTLDSDDRLSSY</sequence>
<dbReference type="AlphaFoldDB" id="A0A803MPC4"/>
<dbReference type="SUPFAM" id="SSF51445">
    <property type="entry name" value="(Trans)glycosidases"/>
    <property type="match status" value="1"/>
</dbReference>
<evidence type="ECO:0000256" key="1">
    <source>
        <dbReference type="ARBA" id="ARBA00010838"/>
    </source>
</evidence>
<dbReference type="GO" id="GO:0008422">
    <property type="term" value="F:beta-glucosidase activity"/>
    <property type="evidence" value="ECO:0007669"/>
    <property type="project" value="TreeGrafter"/>
</dbReference>